<evidence type="ECO:0000256" key="2">
    <source>
        <dbReference type="ARBA" id="ARBA00004906"/>
    </source>
</evidence>
<comment type="pathway">
    <text evidence="2">Protein modification; protein ubiquitination.</text>
</comment>
<comment type="function">
    <text evidence="1">May act as a substrate-specific adapter of an E3 ubiquitin-protein ligase complex (CUL3-RBX1-BTB) which mediates the ubiquitination and subsequent proteasomal degradation of target proteins.</text>
</comment>
<dbReference type="OrthoDB" id="1855062at2759"/>
<dbReference type="InterPro" id="IPR038920">
    <property type="entry name" value="At3g05675-like"/>
</dbReference>
<protein>
    <recommendedName>
        <fullName evidence="4">At3g05675-like ankyrin-like domain-containing protein</fullName>
    </recommendedName>
</protein>
<dbReference type="UniPathway" id="UPA00143"/>
<evidence type="ECO:0000256" key="1">
    <source>
        <dbReference type="ARBA" id="ARBA00002668"/>
    </source>
</evidence>
<comment type="caution">
    <text evidence="5">The sequence shown here is derived from an EMBL/GenBank/DDBJ whole genome shotgun (WGS) entry which is preliminary data.</text>
</comment>
<gene>
    <name evidence="5" type="ORF">GIB67_007434</name>
</gene>
<dbReference type="PANTHER" id="PTHR31060:SF5">
    <property type="entry name" value="PRLI-INTERACTING FACTOR G, PUTATIVE, EXPRESSED-RELATED"/>
    <property type="match status" value="1"/>
</dbReference>
<proteinExistence type="predicted"/>
<reference evidence="5 6" key="1">
    <citation type="journal article" date="2020" name="IScience">
        <title>Genome Sequencing of the Endangered Kingdonia uniflora (Circaeasteraceae, Ranunculales) Reveals Potential Mechanisms of Evolutionary Specialization.</title>
        <authorList>
            <person name="Sun Y."/>
            <person name="Deng T."/>
            <person name="Zhang A."/>
            <person name="Moore M.J."/>
            <person name="Landis J.B."/>
            <person name="Lin N."/>
            <person name="Zhang H."/>
            <person name="Zhang X."/>
            <person name="Huang J."/>
            <person name="Zhang X."/>
            <person name="Sun H."/>
            <person name="Wang H."/>
        </authorList>
    </citation>
    <scope>NUCLEOTIDE SEQUENCE [LARGE SCALE GENOMIC DNA]</scope>
    <source>
        <strain evidence="5">TB1705</strain>
        <tissue evidence="5">Leaf</tissue>
    </source>
</reference>
<dbReference type="PANTHER" id="PTHR31060">
    <property type="entry name" value="OSJNBA0011J08.25 PROTEIN-RELATED"/>
    <property type="match status" value="1"/>
</dbReference>
<keyword evidence="6" id="KW-1185">Reference proteome</keyword>
<dbReference type="Proteomes" id="UP000541444">
    <property type="component" value="Unassembled WGS sequence"/>
</dbReference>
<feature type="domain" description="At3g05675-like ankyrin-like" evidence="4">
    <location>
        <begin position="4"/>
        <end position="233"/>
    </location>
</feature>
<dbReference type="Pfam" id="PF25553">
    <property type="entry name" value="BTB-POZ_ANK-like"/>
    <property type="match status" value="1"/>
</dbReference>
<sequence length="250" mass="28702">MELVLKSNEERGRREMKSLMLKLLRENNNLLNNGDSAEICNKNIYNSCQSCLYSLLLQFRQAAEPGFTDNSMDSKGPVARKIALETDNLLWLLDILSDRQAADEFVLIWSNQQELATLHSKLPIVSRHLVSCITAKIFVGIGKGEMLPMKETRQMLIQTWLHPLINDYCWLQHGCRSFDRKVVEEGIGRTILTLPLEEQQSILLSWLGSFLNSGDNCPNLQRAFEVWWRRTFGRPRALEQRGNLPNEGTL</sequence>
<evidence type="ECO:0000313" key="5">
    <source>
        <dbReference type="EMBL" id="KAF6155787.1"/>
    </source>
</evidence>
<dbReference type="GO" id="GO:0016567">
    <property type="term" value="P:protein ubiquitination"/>
    <property type="evidence" value="ECO:0007669"/>
    <property type="project" value="UniProtKB-UniPathway"/>
</dbReference>
<dbReference type="InterPro" id="IPR058039">
    <property type="entry name" value="At3g05675-like_ankyrin"/>
</dbReference>
<evidence type="ECO:0000256" key="3">
    <source>
        <dbReference type="ARBA" id="ARBA00022786"/>
    </source>
</evidence>
<evidence type="ECO:0000313" key="6">
    <source>
        <dbReference type="Proteomes" id="UP000541444"/>
    </source>
</evidence>
<dbReference type="EMBL" id="JACGCM010001403">
    <property type="protein sequence ID" value="KAF6155787.1"/>
    <property type="molecule type" value="Genomic_DNA"/>
</dbReference>
<evidence type="ECO:0000259" key="4">
    <source>
        <dbReference type="Pfam" id="PF25553"/>
    </source>
</evidence>
<keyword evidence="3" id="KW-0833">Ubl conjugation pathway</keyword>
<accession>A0A7J7MLS9</accession>
<dbReference type="AlphaFoldDB" id="A0A7J7MLS9"/>
<name>A0A7J7MLS9_9MAGN</name>
<organism evidence="5 6">
    <name type="scientific">Kingdonia uniflora</name>
    <dbReference type="NCBI Taxonomy" id="39325"/>
    <lineage>
        <taxon>Eukaryota</taxon>
        <taxon>Viridiplantae</taxon>
        <taxon>Streptophyta</taxon>
        <taxon>Embryophyta</taxon>
        <taxon>Tracheophyta</taxon>
        <taxon>Spermatophyta</taxon>
        <taxon>Magnoliopsida</taxon>
        <taxon>Ranunculales</taxon>
        <taxon>Circaeasteraceae</taxon>
        <taxon>Kingdonia</taxon>
    </lineage>
</organism>